<feature type="compositionally biased region" description="Basic residues" evidence="1">
    <location>
        <begin position="316"/>
        <end position="326"/>
    </location>
</feature>
<feature type="region of interest" description="Disordered" evidence="1">
    <location>
        <begin position="59"/>
        <end position="326"/>
    </location>
</feature>
<proteinExistence type="predicted"/>
<keyword evidence="2" id="KW-0472">Membrane</keyword>
<sequence length="530" mass="54701">MASSIESSIRRALGAGRAQDAEFRLSVYEAAGRAVEKVLASGASPEVAERRRAELRDAIAAVEADHAGPAAGQDANAPSDPRTAGPRDSNAETSADPVSRSAPEAGPGAGVPSSPTAPRPTVSGVTRGAEGPESRPERRSGETASAAPGPASRPVPIPAPTPRVDAQEPGDGRSDAAPDLGAQSRDPKATGETILPEPVIDERARAEPRSQRQAERGEEPAPGLRSSAAGREPRAFAPPTPGAGRDDASFEESGRLDAVTPSKEPALSNDLGSSPADDRAGPSRGFDAGLIGGLTRRDSGVPADHTPPSAEDWRPGARRRPQEKRRTRRGGILLSALILFLIAFLVLAGIYLLAPFVMNAASEDAPRSAAEGEADAADAQPDRDWISVFSGRQIDRIATPNGGRVVTVDTPSGAPAVRIARPLGSQTGEIGFLVGPGVVSQLAGKEARAELVVGSPDGEERSFTVRCLFEGESRCGRQRFTVSQTSAPFVFALDMAGIGREGGEIAIDPAIGEGDDLLVYGLRLTPSGGA</sequence>
<reference evidence="3 4" key="1">
    <citation type="submission" date="2018-08" db="EMBL/GenBank/DDBJ databases">
        <title>Fulvimarina sp. 85, whole genome shotgun sequence.</title>
        <authorList>
            <person name="Tuo L."/>
        </authorList>
    </citation>
    <scope>NUCLEOTIDE SEQUENCE [LARGE SCALE GENOMIC DNA]</scope>
    <source>
        <strain evidence="3 4">85</strain>
    </source>
</reference>
<gene>
    <name evidence="3" type="ORF">DYI37_15305</name>
</gene>
<dbReference type="AlphaFoldDB" id="A0A371X084"/>
<dbReference type="RefSeq" id="WP_116684129.1">
    <property type="nucleotide sequence ID" value="NZ_QURL01000006.1"/>
</dbReference>
<name>A0A371X084_9HYPH</name>
<dbReference type="OrthoDB" id="7870844at2"/>
<evidence type="ECO:0000256" key="1">
    <source>
        <dbReference type="SAM" id="MobiDB-lite"/>
    </source>
</evidence>
<dbReference type="EMBL" id="QURL01000006">
    <property type="protein sequence ID" value="RFC62605.1"/>
    <property type="molecule type" value="Genomic_DNA"/>
</dbReference>
<accession>A0A371X084</accession>
<feature type="compositionally biased region" description="Basic and acidic residues" evidence="1">
    <location>
        <begin position="130"/>
        <end position="141"/>
    </location>
</feature>
<evidence type="ECO:0000313" key="3">
    <source>
        <dbReference type="EMBL" id="RFC62605.1"/>
    </source>
</evidence>
<keyword evidence="2" id="KW-0812">Transmembrane</keyword>
<dbReference type="Proteomes" id="UP000264310">
    <property type="component" value="Unassembled WGS sequence"/>
</dbReference>
<organism evidence="3 4">
    <name type="scientific">Fulvimarina endophytica</name>
    <dbReference type="NCBI Taxonomy" id="2293836"/>
    <lineage>
        <taxon>Bacteria</taxon>
        <taxon>Pseudomonadati</taxon>
        <taxon>Pseudomonadota</taxon>
        <taxon>Alphaproteobacteria</taxon>
        <taxon>Hyphomicrobiales</taxon>
        <taxon>Aurantimonadaceae</taxon>
        <taxon>Fulvimarina</taxon>
    </lineage>
</organism>
<feature type="transmembrane region" description="Helical" evidence="2">
    <location>
        <begin position="332"/>
        <end position="354"/>
    </location>
</feature>
<feature type="compositionally biased region" description="Basic and acidic residues" evidence="1">
    <location>
        <begin position="244"/>
        <end position="255"/>
    </location>
</feature>
<keyword evidence="2" id="KW-1133">Transmembrane helix</keyword>
<feature type="compositionally biased region" description="Pro residues" evidence="1">
    <location>
        <begin position="151"/>
        <end position="161"/>
    </location>
</feature>
<keyword evidence="4" id="KW-1185">Reference proteome</keyword>
<feature type="compositionally biased region" description="Basic and acidic residues" evidence="1">
    <location>
        <begin position="200"/>
        <end position="219"/>
    </location>
</feature>
<evidence type="ECO:0000313" key="4">
    <source>
        <dbReference type="Proteomes" id="UP000264310"/>
    </source>
</evidence>
<comment type="caution">
    <text evidence="3">The sequence shown here is derived from an EMBL/GenBank/DDBJ whole genome shotgun (WGS) entry which is preliminary data.</text>
</comment>
<protein>
    <submittedName>
        <fullName evidence="3">Uncharacterized protein</fullName>
    </submittedName>
</protein>
<evidence type="ECO:0000256" key="2">
    <source>
        <dbReference type="SAM" id="Phobius"/>
    </source>
</evidence>